<evidence type="ECO:0000256" key="3">
    <source>
        <dbReference type="ARBA" id="ARBA00007222"/>
    </source>
</evidence>
<dbReference type="FunFam" id="2.80.10.50:FF:000012">
    <property type="entry name" value="Protein O-mannosyl-transferase 1"/>
    <property type="match status" value="1"/>
</dbReference>
<comment type="similarity">
    <text evidence="3 14">Belongs to the glycosyltransferase 39 family.</text>
</comment>
<feature type="transmembrane region" description="Helical" evidence="14">
    <location>
        <begin position="146"/>
        <end position="168"/>
    </location>
</feature>
<evidence type="ECO:0000256" key="12">
    <source>
        <dbReference type="ARBA" id="ARBA00045085"/>
    </source>
</evidence>
<organism evidence="16 17">
    <name type="scientific">Malassezia vespertilionis</name>
    <dbReference type="NCBI Taxonomy" id="2020962"/>
    <lineage>
        <taxon>Eukaryota</taxon>
        <taxon>Fungi</taxon>
        <taxon>Dikarya</taxon>
        <taxon>Basidiomycota</taxon>
        <taxon>Ustilaginomycotina</taxon>
        <taxon>Malasseziomycetes</taxon>
        <taxon>Malasseziales</taxon>
        <taxon>Malasseziaceae</taxon>
        <taxon>Malassezia</taxon>
    </lineage>
</organism>
<feature type="transmembrane region" description="Helical" evidence="14">
    <location>
        <begin position="639"/>
        <end position="657"/>
    </location>
</feature>
<gene>
    <name evidence="16" type="primary">PMT2</name>
    <name evidence="16" type="ORF">MVES_000799</name>
</gene>
<evidence type="ECO:0000256" key="5">
    <source>
        <dbReference type="ARBA" id="ARBA00022676"/>
    </source>
</evidence>
<keyword evidence="8" id="KW-0677">Repeat</keyword>
<keyword evidence="10 14" id="KW-1133">Transmembrane helix</keyword>
<evidence type="ECO:0000256" key="10">
    <source>
        <dbReference type="ARBA" id="ARBA00022989"/>
    </source>
</evidence>
<comment type="subcellular location">
    <subcellularLocation>
        <location evidence="1 14">Endoplasmic reticulum membrane</location>
        <topology evidence="1 14">Multi-pass membrane protein</topology>
    </subcellularLocation>
</comment>
<evidence type="ECO:0000256" key="4">
    <source>
        <dbReference type="ARBA" id="ARBA00012839"/>
    </source>
</evidence>
<dbReference type="PANTHER" id="PTHR10050">
    <property type="entry name" value="DOLICHYL-PHOSPHATE-MANNOSE--PROTEIN MANNOSYLTRANSFERASE"/>
    <property type="match status" value="1"/>
</dbReference>
<feature type="domain" description="MIR" evidence="15">
    <location>
        <begin position="470"/>
        <end position="528"/>
    </location>
</feature>
<protein>
    <recommendedName>
        <fullName evidence="4 14">Dolichyl-phosphate-mannose--protein mannosyltransferase</fullName>
        <ecNumber evidence="4 14">2.4.1.109</ecNumber>
    </recommendedName>
</protein>
<feature type="domain" description="MIR" evidence="15">
    <location>
        <begin position="403"/>
        <end position="459"/>
    </location>
</feature>
<dbReference type="Pfam" id="PF02815">
    <property type="entry name" value="MIR"/>
    <property type="match status" value="1"/>
</dbReference>
<comment type="function">
    <text evidence="14">Transfers mannose from Dol-P-mannose to Ser or Thr residues on proteins.</text>
</comment>
<evidence type="ECO:0000256" key="13">
    <source>
        <dbReference type="ARBA" id="ARBA00045102"/>
    </source>
</evidence>
<keyword evidence="11 14" id="KW-0472">Membrane</keyword>
<comment type="catalytic activity">
    <reaction evidence="13 14">
        <text>a di-trans,poly-cis-dolichyl beta-D-mannosyl phosphate + L-seryl-[protein] = 3-O-(alpha-D-mannosyl)-L-seryl-[protein] + a di-trans,poly-cis-dolichyl phosphate + H(+)</text>
        <dbReference type="Rhea" id="RHEA:17377"/>
        <dbReference type="Rhea" id="RHEA-COMP:9863"/>
        <dbReference type="Rhea" id="RHEA-COMP:13546"/>
        <dbReference type="Rhea" id="RHEA-COMP:19498"/>
        <dbReference type="Rhea" id="RHEA-COMP:19501"/>
        <dbReference type="ChEBI" id="CHEBI:15378"/>
        <dbReference type="ChEBI" id="CHEBI:29999"/>
        <dbReference type="ChEBI" id="CHEBI:57683"/>
        <dbReference type="ChEBI" id="CHEBI:58211"/>
        <dbReference type="ChEBI" id="CHEBI:137321"/>
        <dbReference type="EC" id="2.4.1.109"/>
    </reaction>
</comment>
<dbReference type="OrthoDB" id="292747at2759"/>
<feature type="transmembrane region" description="Helical" evidence="14">
    <location>
        <begin position="606"/>
        <end position="627"/>
    </location>
</feature>
<dbReference type="EMBL" id="KZ454988">
    <property type="protein sequence ID" value="PKI85238.1"/>
    <property type="molecule type" value="Genomic_DNA"/>
</dbReference>
<keyword evidence="7 14" id="KW-0812">Transmembrane</keyword>
<dbReference type="SMART" id="SM00472">
    <property type="entry name" value="MIR"/>
    <property type="match status" value="3"/>
</dbReference>
<evidence type="ECO:0000256" key="2">
    <source>
        <dbReference type="ARBA" id="ARBA00004922"/>
    </source>
</evidence>
<feature type="transmembrane region" description="Helical" evidence="14">
    <location>
        <begin position="188"/>
        <end position="211"/>
    </location>
</feature>
<keyword evidence="5 14" id="KW-0328">Glycosyltransferase</keyword>
<dbReference type="EC" id="2.4.1.109" evidence="4 14"/>
<reference evidence="16 17" key="1">
    <citation type="submission" date="2017-10" db="EMBL/GenBank/DDBJ databases">
        <title>A novel species of cold-tolerant Malassezia isolated from bats.</title>
        <authorList>
            <person name="Lorch J.M."/>
            <person name="Palmer J.M."/>
            <person name="Vanderwolf K.J."/>
            <person name="Schmidt K.Z."/>
            <person name="Verant M.L."/>
            <person name="Weller T.J."/>
            <person name="Blehert D.S."/>
        </authorList>
    </citation>
    <scope>NUCLEOTIDE SEQUENCE [LARGE SCALE GENOMIC DNA]</scope>
    <source>
        <strain evidence="16 17">NWHC:44797-103</strain>
    </source>
</reference>
<evidence type="ECO:0000256" key="8">
    <source>
        <dbReference type="ARBA" id="ARBA00022737"/>
    </source>
</evidence>
<name>A0A2N1JFB1_9BASI</name>
<comment type="catalytic activity">
    <reaction evidence="12 14">
        <text>a di-trans,poly-cis-dolichyl beta-D-mannosyl phosphate + L-threonyl-[protein] = 3-O-(alpha-D-mannosyl)-L-threonyl-[protein] + a di-trans,poly-cis-dolichyl phosphate + H(+)</text>
        <dbReference type="Rhea" id="RHEA:53396"/>
        <dbReference type="Rhea" id="RHEA-COMP:11060"/>
        <dbReference type="Rhea" id="RHEA-COMP:13547"/>
        <dbReference type="Rhea" id="RHEA-COMP:19498"/>
        <dbReference type="Rhea" id="RHEA-COMP:19501"/>
        <dbReference type="ChEBI" id="CHEBI:15378"/>
        <dbReference type="ChEBI" id="CHEBI:30013"/>
        <dbReference type="ChEBI" id="CHEBI:57683"/>
        <dbReference type="ChEBI" id="CHEBI:58211"/>
        <dbReference type="ChEBI" id="CHEBI:137323"/>
        <dbReference type="EC" id="2.4.1.109"/>
    </reaction>
</comment>
<feature type="transmembrane region" description="Helical" evidence="14">
    <location>
        <begin position="677"/>
        <end position="694"/>
    </location>
</feature>
<dbReference type="GO" id="GO:0005789">
    <property type="term" value="C:endoplasmic reticulum membrane"/>
    <property type="evidence" value="ECO:0007669"/>
    <property type="project" value="UniProtKB-SubCell"/>
</dbReference>
<keyword evidence="6 14" id="KW-0808">Transferase</keyword>
<evidence type="ECO:0000259" key="15">
    <source>
        <dbReference type="PROSITE" id="PS50919"/>
    </source>
</evidence>
<comment type="pathway">
    <text evidence="2 14">Protein modification; protein glycosylation.</text>
</comment>
<dbReference type="InterPro" id="IPR027005">
    <property type="entry name" value="PMT-like"/>
</dbReference>
<evidence type="ECO:0000313" key="16">
    <source>
        <dbReference type="EMBL" id="PKI85238.1"/>
    </source>
</evidence>
<dbReference type="InterPro" id="IPR036300">
    <property type="entry name" value="MIR_dom_sf"/>
</dbReference>
<evidence type="ECO:0000256" key="11">
    <source>
        <dbReference type="ARBA" id="ARBA00023136"/>
    </source>
</evidence>
<evidence type="ECO:0000256" key="9">
    <source>
        <dbReference type="ARBA" id="ARBA00022824"/>
    </source>
</evidence>
<dbReference type="PANTHER" id="PTHR10050:SF46">
    <property type="entry name" value="PROTEIN O-MANNOSYL-TRANSFERASE 2"/>
    <property type="match status" value="1"/>
</dbReference>
<feature type="transmembrane region" description="Helical" evidence="14">
    <location>
        <begin position="742"/>
        <end position="761"/>
    </location>
</feature>
<evidence type="ECO:0000256" key="14">
    <source>
        <dbReference type="RuleBase" id="RU367007"/>
    </source>
</evidence>
<dbReference type="Pfam" id="PF02366">
    <property type="entry name" value="PMT"/>
    <property type="match status" value="1"/>
</dbReference>
<dbReference type="Gene3D" id="2.80.10.50">
    <property type="match status" value="1"/>
</dbReference>
<dbReference type="InterPro" id="IPR003342">
    <property type="entry name" value="ArnT-like_N"/>
</dbReference>
<evidence type="ECO:0000256" key="7">
    <source>
        <dbReference type="ARBA" id="ARBA00022692"/>
    </source>
</evidence>
<dbReference type="AlphaFoldDB" id="A0A2N1JFB1"/>
<dbReference type="SUPFAM" id="SSF82109">
    <property type="entry name" value="MIR domain"/>
    <property type="match status" value="1"/>
</dbReference>
<dbReference type="InterPro" id="IPR016093">
    <property type="entry name" value="MIR_motif"/>
</dbReference>
<evidence type="ECO:0000256" key="6">
    <source>
        <dbReference type="ARBA" id="ARBA00022679"/>
    </source>
</evidence>
<proteinExistence type="inferred from homology"/>
<sequence length="784" mass="90392">MHSRPGSLSGSFADDSTAPFISEKGAKKHMSKYANAIPVHQPPKQLSERLESWLQNDRLMFIVYLLLSIFTRLYRIGSNSKVVWDEAHFGKFGSYYLRHTFYFDVHPPLGKILVSLAQYLSGYNGDFEFESGSDYPEHVPYIKMRVLMALYGIMMVPVAFLTAQSFGWNWRTRNMFVLMVLLDHGWLTISRFVLLDSMLLIFTLCVVLGLVRFHRLQQHSFTRAWWCWLFFTGVSIGCVSSVKMVGLFVTSLVGLYTMADLWDKFGDLKMPVRTYLRHWCARILALVIVPLLIYAFSFALHFHLLYKSGPGDAQMSSLFQSNLKGSSLSKYPLEAAYGSKVSLKNNGYGGGLLHSHVQTFPIGSLQQQVTCYHYKDTNNDFLFLPLYNEPQLPDANDTNTDPPRMLKSGDTVRMLHVETMHVLQTRDIPAPVTKGQHEVSGSAVLDSDSRLNEWKVEVVSDLALGAGHVGSPVRTLTTAFRLKNDELGCYLRAANVNLPDWGWKQVEVTCDPENNPRDEFTHWNIENHWNDRLPVESGRHFRSPFFKDLVHLNVAMMVANNALVPDEDKEDSLASQPSEWPWLWNGLRMNGWGADQDKYFLVGNVFVWWGSTASLIIMCSLLVWYFMRRQRRMYDLSPVVWDNFLFVTGVGLLGWFLHYLPFLIMGRVMYIHHYLPTLYFAVIVYCELMDHFLWGKTARYRFHFTHLLRIGTIPAPKNRALRDENCDPPCEGRPLSERLRNITFACTAALCIFVFIWFRAFSFGMYGDIKNWHGLQLRKSWNVY</sequence>
<dbReference type="Proteomes" id="UP000232875">
    <property type="component" value="Unassembled WGS sequence"/>
</dbReference>
<dbReference type="PROSITE" id="PS50919">
    <property type="entry name" value="MIR"/>
    <property type="match status" value="2"/>
</dbReference>
<dbReference type="STRING" id="2020962.A0A2N1JFB1"/>
<dbReference type="GeneID" id="80900359"/>
<evidence type="ECO:0000313" key="17">
    <source>
        <dbReference type="Proteomes" id="UP000232875"/>
    </source>
</evidence>
<dbReference type="Pfam" id="PF16192">
    <property type="entry name" value="PMT_4TMC"/>
    <property type="match status" value="1"/>
</dbReference>
<accession>A0A2N1JFB1</accession>
<evidence type="ECO:0000256" key="1">
    <source>
        <dbReference type="ARBA" id="ARBA00004477"/>
    </source>
</evidence>
<dbReference type="InterPro" id="IPR032421">
    <property type="entry name" value="PMT_4TMC"/>
</dbReference>
<feature type="transmembrane region" description="Helical" evidence="14">
    <location>
        <begin position="283"/>
        <end position="306"/>
    </location>
</feature>
<dbReference type="GO" id="GO:0004169">
    <property type="term" value="F:dolichyl-phosphate-mannose-protein mannosyltransferase activity"/>
    <property type="evidence" value="ECO:0007669"/>
    <property type="project" value="UniProtKB-UniRule"/>
</dbReference>
<dbReference type="UniPathway" id="UPA00378"/>
<feature type="transmembrane region" description="Helical" evidence="14">
    <location>
        <begin position="223"/>
        <end position="239"/>
    </location>
</feature>
<dbReference type="RefSeq" id="XP_056061683.1">
    <property type="nucleotide sequence ID" value="XM_056205708.1"/>
</dbReference>
<keyword evidence="9 14" id="KW-0256">Endoplasmic reticulum</keyword>
<keyword evidence="17" id="KW-1185">Reference proteome</keyword>